<organism evidence="2 3">
    <name type="scientific">Carnobacterium antarcticum</name>
    <dbReference type="NCBI Taxonomy" id="2126436"/>
    <lineage>
        <taxon>Bacteria</taxon>
        <taxon>Bacillati</taxon>
        <taxon>Bacillota</taxon>
        <taxon>Bacilli</taxon>
        <taxon>Lactobacillales</taxon>
        <taxon>Carnobacteriaceae</taxon>
        <taxon>Carnobacterium</taxon>
    </lineage>
</organism>
<keyword evidence="1" id="KW-0812">Transmembrane</keyword>
<proteinExistence type="predicted"/>
<name>A0ABW4NJR6_9LACT</name>
<comment type="caution">
    <text evidence="2">The sequence shown here is derived from an EMBL/GenBank/DDBJ whole genome shotgun (WGS) entry which is preliminary data.</text>
</comment>
<reference evidence="3" key="1">
    <citation type="journal article" date="2019" name="Int. J. Syst. Evol. Microbiol.">
        <title>The Global Catalogue of Microorganisms (GCM) 10K type strain sequencing project: providing services to taxonomists for standard genome sequencing and annotation.</title>
        <authorList>
            <consortium name="The Broad Institute Genomics Platform"/>
            <consortium name="The Broad Institute Genome Sequencing Center for Infectious Disease"/>
            <person name="Wu L."/>
            <person name="Ma J."/>
        </authorList>
    </citation>
    <scope>NUCLEOTIDE SEQUENCE [LARGE SCALE GENOMIC DNA]</scope>
    <source>
        <strain evidence="3">KCTC 42143</strain>
    </source>
</reference>
<evidence type="ECO:0000313" key="2">
    <source>
        <dbReference type="EMBL" id="MFD1798265.1"/>
    </source>
</evidence>
<dbReference type="Proteomes" id="UP001597285">
    <property type="component" value="Unassembled WGS sequence"/>
</dbReference>
<feature type="transmembrane region" description="Helical" evidence="1">
    <location>
        <begin position="21"/>
        <end position="40"/>
    </location>
</feature>
<feature type="transmembrane region" description="Helical" evidence="1">
    <location>
        <begin position="266"/>
        <end position="281"/>
    </location>
</feature>
<dbReference type="InterPro" id="IPR049458">
    <property type="entry name" value="EpsG-like"/>
</dbReference>
<sequence>MYYLIYLYGLLGSLKSKKNKFFFITFLLILIILSFVRYGIGPDYFSYNFLYERLSISPIQEFKYGIDNQEILFRVLGSTLKNIGLSYQQYLGTLAIISLYFITKTCWKFSHKPYMSLFLYYSFFYFVWTFSGLRQGLTISIGMYYFLKFKSENKNIKFFIMIIILSQIHYSIIVLIPLYYLSNINWSKKGLTNLSAVSIFISLLPIGKVIPLISGIPVINRIVPYVNVNYSILNVFDFQSFARIFFLIMGIWYYDQFTKINYKSKIIMNTYILSIDIYFILKFSETTASRLSIYGFYLLILILPNIYSLYNKKKNKIIFQLLIILLTSTYFLKEIITMGSNAGIYSENFYVPYTNIYNKDDYVFKSRYLDLE</sequence>
<keyword evidence="1" id="KW-0472">Membrane</keyword>
<gene>
    <name evidence="2" type="ORF">ACFSBK_00095</name>
</gene>
<protein>
    <submittedName>
        <fullName evidence="2">EpsG family protein</fullName>
    </submittedName>
</protein>
<feature type="transmembrane region" description="Helical" evidence="1">
    <location>
        <begin position="293"/>
        <end position="310"/>
    </location>
</feature>
<feature type="transmembrane region" description="Helical" evidence="1">
    <location>
        <begin position="193"/>
        <end position="219"/>
    </location>
</feature>
<feature type="transmembrane region" description="Helical" evidence="1">
    <location>
        <begin position="119"/>
        <end position="146"/>
    </location>
</feature>
<accession>A0ABW4NJR6</accession>
<dbReference type="RefSeq" id="WP_058918849.1">
    <property type="nucleotide sequence ID" value="NZ_JBHSQC010000011.1"/>
</dbReference>
<keyword evidence="1" id="KW-1133">Transmembrane helix</keyword>
<feature type="transmembrane region" description="Helical" evidence="1">
    <location>
        <begin position="158"/>
        <end position="181"/>
    </location>
</feature>
<keyword evidence="3" id="KW-1185">Reference proteome</keyword>
<evidence type="ECO:0000313" key="3">
    <source>
        <dbReference type="Proteomes" id="UP001597285"/>
    </source>
</evidence>
<dbReference type="EMBL" id="JBHUFF010000002">
    <property type="protein sequence ID" value="MFD1798265.1"/>
    <property type="molecule type" value="Genomic_DNA"/>
</dbReference>
<feature type="transmembrane region" description="Helical" evidence="1">
    <location>
        <begin position="317"/>
        <end position="336"/>
    </location>
</feature>
<feature type="transmembrane region" description="Helical" evidence="1">
    <location>
        <begin position="231"/>
        <end position="254"/>
    </location>
</feature>
<feature type="transmembrane region" description="Helical" evidence="1">
    <location>
        <begin position="87"/>
        <end position="107"/>
    </location>
</feature>
<evidence type="ECO:0000256" key="1">
    <source>
        <dbReference type="SAM" id="Phobius"/>
    </source>
</evidence>
<dbReference type="Pfam" id="PF14897">
    <property type="entry name" value="EpsG"/>
    <property type="match status" value="1"/>
</dbReference>